<gene>
    <name evidence="1" type="primary">ynzD</name>
    <name evidence="1" type="ORF">NEOCIP111885_01003</name>
</gene>
<dbReference type="Proteomes" id="UP000789845">
    <property type="component" value="Unassembled WGS sequence"/>
</dbReference>
<dbReference type="Gene3D" id="4.10.280.10">
    <property type="entry name" value="Helix-loop-helix DNA-binding domain"/>
    <property type="match status" value="1"/>
</dbReference>
<dbReference type="SUPFAM" id="SSF140500">
    <property type="entry name" value="BAS1536-like"/>
    <property type="match status" value="1"/>
</dbReference>
<dbReference type="Pfam" id="PF09388">
    <property type="entry name" value="SpoOE-like"/>
    <property type="match status" value="1"/>
</dbReference>
<proteinExistence type="predicted"/>
<comment type="caution">
    <text evidence="1">The sequence shown here is derived from an EMBL/GenBank/DDBJ whole genome shotgun (WGS) entry which is preliminary data.</text>
</comment>
<sequence length="65" mass="7647">MTYMKGTSIVKKNELLHLIEQKRAELIEVVNQNGFTSSIAIRYSQELDHLLNEYNRIFIKKVSSY</sequence>
<dbReference type="EMBL" id="CAKJTG010000005">
    <property type="protein sequence ID" value="CAG9607312.1"/>
    <property type="molecule type" value="Genomic_DNA"/>
</dbReference>
<dbReference type="InterPro" id="IPR037208">
    <property type="entry name" value="Spo0E-like_sf"/>
</dbReference>
<accession>A0A9C7G850</accession>
<dbReference type="InterPro" id="IPR036638">
    <property type="entry name" value="HLH_DNA-bd_sf"/>
</dbReference>
<keyword evidence="1" id="KW-0378">Hydrolase</keyword>
<keyword evidence="2" id="KW-1185">Reference proteome</keyword>
<name>A0A9C7G850_9BACI</name>
<evidence type="ECO:0000313" key="2">
    <source>
        <dbReference type="Proteomes" id="UP000789845"/>
    </source>
</evidence>
<reference evidence="1" key="1">
    <citation type="submission" date="2021-10" db="EMBL/GenBank/DDBJ databases">
        <authorList>
            <person name="Criscuolo A."/>
        </authorList>
    </citation>
    <scope>NUCLEOTIDE SEQUENCE</scope>
    <source>
        <strain evidence="1">CIP111885</strain>
    </source>
</reference>
<dbReference type="GO" id="GO:0016787">
    <property type="term" value="F:hydrolase activity"/>
    <property type="evidence" value="ECO:0007669"/>
    <property type="project" value="UniProtKB-KW"/>
</dbReference>
<evidence type="ECO:0000313" key="1">
    <source>
        <dbReference type="EMBL" id="CAG9607312.1"/>
    </source>
</evidence>
<organism evidence="1 2">
    <name type="scientific">Pseudoneobacillus rhizosphaerae</name>
    <dbReference type="NCBI Taxonomy" id="2880968"/>
    <lineage>
        <taxon>Bacteria</taxon>
        <taxon>Bacillati</taxon>
        <taxon>Bacillota</taxon>
        <taxon>Bacilli</taxon>
        <taxon>Bacillales</taxon>
        <taxon>Bacillaceae</taxon>
        <taxon>Pseudoneobacillus</taxon>
    </lineage>
</organism>
<protein>
    <submittedName>
        <fullName evidence="1">Aspartyl-phosphate phosphatase YnzD</fullName>
        <ecNumber evidence="1">3.1.3.-</ecNumber>
    </submittedName>
</protein>
<dbReference type="AlphaFoldDB" id="A0A9C7G850"/>
<dbReference type="GO" id="GO:0043937">
    <property type="term" value="P:regulation of sporulation"/>
    <property type="evidence" value="ECO:0007669"/>
    <property type="project" value="InterPro"/>
</dbReference>
<dbReference type="InterPro" id="IPR018540">
    <property type="entry name" value="Spo0E-like"/>
</dbReference>
<dbReference type="EC" id="3.1.3.-" evidence="1"/>
<dbReference type="GO" id="GO:0046983">
    <property type="term" value="F:protein dimerization activity"/>
    <property type="evidence" value="ECO:0007669"/>
    <property type="project" value="InterPro"/>
</dbReference>